<feature type="domain" description="Lipase" evidence="6">
    <location>
        <begin position="40"/>
        <end position="323"/>
    </location>
</feature>
<dbReference type="OrthoDB" id="199913at2759"/>
<comment type="similarity">
    <text evidence="2 4">Belongs to the AB hydrolase superfamily. Lipase family.</text>
</comment>
<reference evidence="7" key="1">
    <citation type="journal article" date="2010" name="Science">
        <title>Plasticity of animal genome architecture unmasked by rapid evolution of a pelagic tunicate.</title>
        <authorList>
            <person name="Denoeud F."/>
            <person name="Henriet S."/>
            <person name="Mungpakdee S."/>
            <person name="Aury J.M."/>
            <person name="Da Silva C."/>
            <person name="Brinkmann H."/>
            <person name="Mikhaleva J."/>
            <person name="Olsen L.C."/>
            <person name="Jubin C."/>
            <person name="Canestro C."/>
            <person name="Bouquet J.M."/>
            <person name="Danks G."/>
            <person name="Poulain J."/>
            <person name="Campsteijn C."/>
            <person name="Adamski M."/>
            <person name="Cross I."/>
            <person name="Yadetie F."/>
            <person name="Muffato M."/>
            <person name="Louis A."/>
            <person name="Butcher S."/>
            <person name="Tsagkogeorga G."/>
            <person name="Konrad A."/>
            <person name="Singh S."/>
            <person name="Jensen M.F."/>
            <person name="Cong E.H."/>
            <person name="Eikeseth-Otteraa H."/>
            <person name="Noel B."/>
            <person name="Anthouard V."/>
            <person name="Porcel B.M."/>
            <person name="Kachouri-Lafond R."/>
            <person name="Nishino A."/>
            <person name="Ugolini M."/>
            <person name="Chourrout P."/>
            <person name="Nishida H."/>
            <person name="Aasland R."/>
            <person name="Huzurbazar S."/>
            <person name="Westhof E."/>
            <person name="Delsuc F."/>
            <person name="Lehrach H."/>
            <person name="Reinhardt R."/>
            <person name="Weissenbach J."/>
            <person name="Roy S.W."/>
            <person name="Artiguenave F."/>
            <person name="Postlethwait J.H."/>
            <person name="Manak J.R."/>
            <person name="Thompson E.M."/>
            <person name="Jaillon O."/>
            <person name="Du Pasquier L."/>
            <person name="Boudinot P."/>
            <person name="Liberles D.A."/>
            <person name="Volff J.N."/>
            <person name="Philippe H."/>
            <person name="Lenhard B."/>
            <person name="Roest Crollius H."/>
            <person name="Wincker P."/>
            <person name="Chourrout D."/>
        </authorList>
    </citation>
    <scope>NUCLEOTIDE SEQUENCE [LARGE SCALE GENOMIC DNA]</scope>
</reference>
<evidence type="ECO:0000259" key="6">
    <source>
        <dbReference type="Pfam" id="PF00151"/>
    </source>
</evidence>
<dbReference type="PANTHER" id="PTHR11610">
    <property type="entry name" value="LIPASE"/>
    <property type="match status" value="1"/>
</dbReference>
<dbReference type="SUPFAM" id="SSF53474">
    <property type="entry name" value="alpha/beta-Hydrolases"/>
    <property type="match status" value="1"/>
</dbReference>
<keyword evidence="8" id="KW-1185">Reference proteome</keyword>
<evidence type="ECO:0000256" key="5">
    <source>
        <dbReference type="SAM" id="SignalP"/>
    </source>
</evidence>
<evidence type="ECO:0000313" key="7">
    <source>
        <dbReference type="EMBL" id="CBY20143.1"/>
    </source>
</evidence>
<evidence type="ECO:0000256" key="3">
    <source>
        <dbReference type="ARBA" id="ARBA00022525"/>
    </source>
</evidence>
<dbReference type="Gene3D" id="3.40.50.1820">
    <property type="entry name" value="alpha/beta hydrolase"/>
    <property type="match status" value="1"/>
</dbReference>
<sequence length="363" mass="41583">MIFLSITVILFAAIGVEFERIISTLTYFVNAKEVFTDKEQFCYDDLGCFNNSFPWTTFPTKLSSIPISPEKIAVEMLFYKNKSLSVFNEEVFDPNLPTIIGIHGWSPLLKRTSRKYVPKHIIFIADIFNAIQEKMDGNFIIVNWKKGSSTLNYPQSCSNIRVIGRQIAISLDKIANLDIENVHIIGHSLGAHMAGYIGKELQLMDKLVGRITGLDPAGPAFTFPSMWYDEFPNELEKTHLWYSDAEFVDVIHSDAGTFGGGHYGLSKPIGHIDFYPSMGRDQPFCNIYRYHNRLIEISQFNRLAFCDHRLSKVYFIDSIKRPNLYQFCNETICNTLGFTATKPSSRQTFYIPENNLPKFNKRN</sequence>
<feature type="signal peptide" evidence="5">
    <location>
        <begin position="1"/>
        <end position="18"/>
    </location>
</feature>
<dbReference type="Pfam" id="PF00151">
    <property type="entry name" value="Lipase"/>
    <property type="match status" value="1"/>
</dbReference>
<evidence type="ECO:0000256" key="2">
    <source>
        <dbReference type="ARBA" id="ARBA00010701"/>
    </source>
</evidence>
<evidence type="ECO:0000256" key="1">
    <source>
        <dbReference type="ARBA" id="ARBA00004613"/>
    </source>
</evidence>
<name>E4WQL1_OIKDI</name>
<keyword evidence="5" id="KW-0732">Signal</keyword>
<dbReference type="EMBL" id="FN653015">
    <property type="protein sequence ID" value="CBY20143.1"/>
    <property type="molecule type" value="Genomic_DNA"/>
</dbReference>
<comment type="subcellular location">
    <subcellularLocation>
        <location evidence="1">Secreted</location>
    </subcellularLocation>
</comment>
<feature type="chain" id="PRO_5003192183" description="Lipase domain-containing protein" evidence="5">
    <location>
        <begin position="19"/>
        <end position="363"/>
    </location>
</feature>
<dbReference type="InterPro" id="IPR029058">
    <property type="entry name" value="AB_hydrolase_fold"/>
</dbReference>
<keyword evidence="3" id="KW-0964">Secreted</keyword>
<dbReference type="InterPro" id="IPR013818">
    <property type="entry name" value="Lipase"/>
</dbReference>
<accession>E4WQL1</accession>
<gene>
    <name evidence="7" type="ORF">GSOID_T00000126001</name>
</gene>
<proteinExistence type="inferred from homology"/>
<dbReference type="GO" id="GO:0016298">
    <property type="term" value="F:lipase activity"/>
    <property type="evidence" value="ECO:0007669"/>
    <property type="project" value="InterPro"/>
</dbReference>
<dbReference type="PANTHER" id="PTHR11610:SF178">
    <property type="entry name" value="LIPASE MEMBER H-A-LIKE PROTEIN"/>
    <property type="match status" value="1"/>
</dbReference>
<dbReference type="InterPro" id="IPR000734">
    <property type="entry name" value="TAG_lipase"/>
</dbReference>
<dbReference type="Proteomes" id="UP000001307">
    <property type="component" value="Unassembled WGS sequence"/>
</dbReference>
<protein>
    <recommendedName>
        <fullName evidence="6">Lipase domain-containing protein</fullName>
    </recommendedName>
</protein>
<evidence type="ECO:0000256" key="4">
    <source>
        <dbReference type="RuleBase" id="RU004262"/>
    </source>
</evidence>
<dbReference type="InParanoid" id="E4WQL1"/>
<dbReference type="AlphaFoldDB" id="E4WQL1"/>
<organism evidence="7">
    <name type="scientific">Oikopleura dioica</name>
    <name type="common">Tunicate</name>
    <dbReference type="NCBI Taxonomy" id="34765"/>
    <lineage>
        <taxon>Eukaryota</taxon>
        <taxon>Metazoa</taxon>
        <taxon>Chordata</taxon>
        <taxon>Tunicata</taxon>
        <taxon>Appendicularia</taxon>
        <taxon>Copelata</taxon>
        <taxon>Oikopleuridae</taxon>
        <taxon>Oikopleura</taxon>
    </lineage>
</organism>
<evidence type="ECO:0000313" key="8">
    <source>
        <dbReference type="Proteomes" id="UP000001307"/>
    </source>
</evidence>
<dbReference type="GO" id="GO:0005615">
    <property type="term" value="C:extracellular space"/>
    <property type="evidence" value="ECO:0007669"/>
    <property type="project" value="TreeGrafter"/>
</dbReference>
<dbReference type="GO" id="GO:0016042">
    <property type="term" value="P:lipid catabolic process"/>
    <property type="evidence" value="ECO:0007669"/>
    <property type="project" value="TreeGrafter"/>
</dbReference>